<evidence type="ECO:0000313" key="2">
    <source>
        <dbReference type="EMBL" id="RZF46052.1"/>
    </source>
</evidence>
<keyword evidence="1" id="KW-0812">Transmembrane</keyword>
<keyword evidence="3" id="KW-1185">Reference proteome</keyword>
<accession>A0A482XJU9</accession>
<comment type="caution">
    <text evidence="2">The sequence shown here is derived from an EMBL/GenBank/DDBJ whole genome shotgun (WGS) entry which is preliminary data.</text>
</comment>
<proteinExistence type="predicted"/>
<dbReference type="Proteomes" id="UP000291343">
    <property type="component" value="Unassembled WGS sequence"/>
</dbReference>
<sequence length="109" mass="13002">MKWWILNFTILAFYLWAAFIIEVDCKKRYKIDKHKTNGTQIFDPMVGEPDLEDLIDRIFRSYSEILKSQFKNMPAIAEKVFLFMSAILDSLKVYMEGYKFMKDFLKPPS</sequence>
<organism evidence="2 3">
    <name type="scientific">Laodelphax striatellus</name>
    <name type="common">Small brown planthopper</name>
    <name type="synonym">Delphax striatella</name>
    <dbReference type="NCBI Taxonomy" id="195883"/>
    <lineage>
        <taxon>Eukaryota</taxon>
        <taxon>Metazoa</taxon>
        <taxon>Ecdysozoa</taxon>
        <taxon>Arthropoda</taxon>
        <taxon>Hexapoda</taxon>
        <taxon>Insecta</taxon>
        <taxon>Pterygota</taxon>
        <taxon>Neoptera</taxon>
        <taxon>Paraneoptera</taxon>
        <taxon>Hemiptera</taxon>
        <taxon>Auchenorrhyncha</taxon>
        <taxon>Fulgoroidea</taxon>
        <taxon>Delphacidae</taxon>
        <taxon>Criomorphinae</taxon>
        <taxon>Laodelphax</taxon>
    </lineage>
</organism>
<keyword evidence="1" id="KW-1133">Transmembrane helix</keyword>
<name>A0A482XJU9_LAOST</name>
<reference evidence="2 3" key="1">
    <citation type="journal article" date="2017" name="Gigascience">
        <title>Genome sequence of the small brown planthopper, Laodelphax striatellus.</title>
        <authorList>
            <person name="Zhu J."/>
            <person name="Jiang F."/>
            <person name="Wang X."/>
            <person name="Yang P."/>
            <person name="Bao Y."/>
            <person name="Zhao W."/>
            <person name="Wang W."/>
            <person name="Lu H."/>
            <person name="Wang Q."/>
            <person name="Cui N."/>
            <person name="Li J."/>
            <person name="Chen X."/>
            <person name="Luo L."/>
            <person name="Yu J."/>
            <person name="Kang L."/>
            <person name="Cui F."/>
        </authorList>
    </citation>
    <scope>NUCLEOTIDE SEQUENCE [LARGE SCALE GENOMIC DNA]</scope>
    <source>
        <strain evidence="2">Lst14</strain>
    </source>
</reference>
<dbReference type="InParanoid" id="A0A482XJU9"/>
<protein>
    <submittedName>
        <fullName evidence="2">Uncharacterized protein</fullName>
    </submittedName>
</protein>
<dbReference type="EMBL" id="QKKF02007188">
    <property type="protein sequence ID" value="RZF46052.1"/>
    <property type="molecule type" value="Genomic_DNA"/>
</dbReference>
<feature type="transmembrane region" description="Helical" evidence="1">
    <location>
        <begin position="6"/>
        <end position="25"/>
    </location>
</feature>
<evidence type="ECO:0000313" key="3">
    <source>
        <dbReference type="Proteomes" id="UP000291343"/>
    </source>
</evidence>
<dbReference type="AlphaFoldDB" id="A0A482XJU9"/>
<dbReference type="OrthoDB" id="10356923at2759"/>
<evidence type="ECO:0000256" key="1">
    <source>
        <dbReference type="SAM" id="Phobius"/>
    </source>
</evidence>
<keyword evidence="1" id="KW-0472">Membrane</keyword>
<gene>
    <name evidence="2" type="ORF">LSTR_LSTR004765</name>
</gene>